<reference evidence="3 5" key="1">
    <citation type="submission" date="2017-07" db="EMBL/GenBank/DDBJ databases">
        <title>Tamlnaduibacter salinus (Mi-7) genome sequencing.</title>
        <authorList>
            <person name="Verma A."/>
            <person name="Krishnamurthi S."/>
        </authorList>
    </citation>
    <scope>NUCLEOTIDE SEQUENCE [LARGE SCALE GENOMIC DNA]</scope>
    <source>
        <strain evidence="3 5">Mi-7</strain>
    </source>
</reference>
<reference evidence="4 6" key="2">
    <citation type="submission" date="2018-04" db="EMBL/GenBank/DDBJ databases">
        <title>Genomic Encyclopedia of Type Strains, Phase IV (KMG-IV): sequencing the most valuable type-strain genomes for metagenomic binning, comparative biology and taxonomic classification.</title>
        <authorList>
            <person name="Goeker M."/>
        </authorList>
    </citation>
    <scope>NUCLEOTIDE SEQUENCE [LARGE SCALE GENOMIC DNA]</scope>
    <source>
        <strain evidence="4 6">DSM 28688</strain>
    </source>
</reference>
<feature type="region of interest" description="Disordered" evidence="2">
    <location>
        <begin position="41"/>
        <end position="60"/>
    </location>
</feature>
<evidence type="ECO:0000313" key="3">
    <source>
        <dbReference type="EMBL" id="PAV26648.1"/>
    </source>
</evidence>
<organism evidence="3 5">
    <name type="scientific">Tamilnaduibacter salinus</name>
    <dbReference type="NCBI Taxonomy" id="1484056"/>
    <lineage>
        <taxon>Bacteria</taxon>
        <taxon>Pseudomonadati</taxon>
        <taxon>Pseudomonadota</taxon>
        <taxon>Gammaproteobacteria</taxon>
        <taxon>Pseudomonadales</taxon>
        <taxon>Marinobacteraceae</taxon>
        <taxon>Tamilnaduibacter</taxon>
    </lineage>
</organism>
<evidence type="ECO:0000313" key="5">
    <source>
        <dbReference type="Proteomes" id="UP000218332"/>
    </source>
</evidence>
<gene>
    <name evidence="4" type="ORF">C8D92_107210</name>
    <name evidence="3" type="ORF">CF392_04695</name>
</gene>
<dbReference type="RefSeq" id="WP_095610313.1">
    <property type="nucleotide sequence ID" value="NZ_NMPM01000019.1"/>
</dbReference>
<sequence length="81" mass="9262">MEATTKDLRLHTRELLAATHRGEEIVITLRGKPTARLVPLTTQTESEPKKRNPGFGMWSDDLKTVDDQVRALRKGRQFDEC</sequence>
<dbReference type="NCBIfam" id="TIGR01552">
    <property type="entry name" value="phd_fam"/>
    <property type="match status" value="1"/>
</dbReference>
<comment type="caution">
    <text evidence="3">The sequence shown here is derived from an EMBL/GenBank/DDBJ whole genome shotgun (WGS) entry which is preliminary data.</text>
</comment>
<comment type="similarity">
    <text evidence="1">Belongs to the phD/YefM antitoxin family.</text>
</comment>
<evidence type="ECO:0000256" key="2">
    <source>
        <dbReference type="SAM" id="MobiDB-lite"/>
    </source>
</evidence>
<protein>
    <submittedName>
        <fullName evidence="3">Prevent-host-death family protein</fullName>
    </submittedName>
</protein>
<dbReference type="Gene3D" id="3.40.1620.10">
    <property type="entry name" value="YefM-like domain"/>
    <property type="match status" value="1"/>
</dbReference>
<evidence type="ECO:0000256" key="1">
    <source>
        <dbReference type="ARBA" id="ARBA00009981"/>
    </source>
</evidence>
<accession>A0A2A2I5H2</accession>
<evidence type="ECO:0000313" key="4">
    <source>
        <dbReference type="EMBL" id="PVY75487.1"/>
    </source>
</evidence>
<proteinExistence type="inferred from homology"/>
<dbReference type="OrthoDB" id="9181600at2"/>
<dbReference type="EMBL" id="QEKQ01000007">
    <property type="protein sequence ID" value="PVY75487.1"/>
    <property type="molecule type" value="Genomic_DNA"/>
</dbReference>
<dbReference type="EMBL" id="NMPM01000019">
    <property type="protein sequence ID" value="PAV26648.1"/>
    <property type="molecule type" value="Genomic_DNA"/>
</dbReference>
<evidence type="ECO:0000313" key="6">
    <source>
        <dbReference type="Proteomes" id="UP000245887"/>
    </source>
</evidence>
<dbReference type="AlphaFoldDB" id="A0A2A2I5H2"/>
<dbReference type="Proteomes" id="UP000245887">
    <property type="component" value="Unassembled WGS sequence"/>
</dbReference>
<dbReference type="SUPFAM" id="SSF143120">
    <property type="entry name" value="YefM-like"/>
    <property type="match status" value="1"/>
</dbReference>
<dbReference type="InterPro" id="IPR036165">
    <property type="entry name" value="YefM-like_sf"/>
</dbReference>
<keyword evidence="5" id="KW-1185">Reference proteome</keyword>
<dbReference type="Proteomes" id="UP000218332">
    <property type="component" value="Unassembled WGS sequence"/>
</dbReference>
<name>A0A2A2I5H2_9GAMM</name>